<keyword evidence="9" id="KW-0670">Pyruvate</keyword>
<evidence type="ECO:0000313" key="8">
    <source>
        <dbReference type="EMBL" id="CUQ89314.1"/>
    </source>
</evidence>
<dbReference type="InterPro" id="IPR004839">
    <property type="entry name" value="Aminotransferase_I/II_large"/>
</dbReference>
<evidence type="ECO:0000256" key="2">
    <source>
        <dbReference type="ARBA" id="ARBA00007441"/>
    </source>
</evidence>
<evidence type="ECO:0000256" key="1">
    <source>
        <dbReference type="ARBA" id="ARBA00001933"/>
    </source>
</evidence>
<evidence type="ECO:0000313" key="10">
    <source>
        <dbReference type="Proteomes" id="UP000078383"/>
    </source>
</evidence>
<dbReference type="PROSITE" id="PS50943">
    <property type="entry name" value="HTH_CROC1"/>
    <property type="match status" value="1"/>
</dbReference>
<dbReference type="Pfam" id="PF01381">
    <property type="entry name" value="HTH_3"/>
    <property type="match status" value="1"/>
</dbReference>
<dbReference type="EMBL" id="CZBX01000008">
    <property type="protein sequence ID" value="CUQ89314.1"/>
    <property type="molecule type" value="Genomic_DNA"/>
</dbReference>
<dbReference type="GO" id="GO:0003677">
    <property type="term" value="F:DNA binding"/>
    <property type="evidence" value="ECO:0007669"/>
    <property type="project" value="InterPro"/>
</dbReference>
<keyword evidence="5" id="KW-0663">Pyridoxal phosphate</keyword>
<comment type="similarity">
    <text evidence="2">Belongs to the class-I pyridoxal-phosphate-dependent aminotransferase family.</text>
</comment>
<dbReference type="CDD" id="cd00609">
    <property type="entry name" value="AAT_like"/>
    <property type="match status" value="1"/>
</dbReference>
<reference evidence="9 11" key="2">
    <citation type="submission" date="2019-07" db="EMBL/GenBank/DDBJ databases">
        <authorList>
            <person name="Hibberd C M."/>
            <person name="Gehrig L. J."/>
            <person name="Chang H.-W."/>
            <person name="Venkatesh S."/>
        </authorList>
    </citation>
    <scope>NUCLEOTIDE SEQUENCE [LARGE SCALE GENOMIC DNA]</scope>
    <source>
        <strain evidence="9">Ruminococcus_torques_SSTS_Bg7063</strain>
    </source>
</reference>
<evidence type="ECO:0000256" key="5">
    <source>
        <dbReference type="ARBA" id="ARBA00022898"/>
    </source>
</evidence>
<dbReference type="CDD" id="cd00093">
    <property type="entry name" value="HTH_XRE"/>
    <property type="match status" value="1"/>
</dbReference>
<evidence type="ECO:0000259" key="7">
    <source>
        <dbReference type="PROSITE" id="PS50943"/>
    </source>
</evidence>
<dbReference type="InterPro" id="IPR051926">
    <property type="entry name" value="Ala_Aminotransferase"/>
</dbReference>
<evidence type="ECO:0000256" key="4">
    <source>
        <dbReference type="ARBA" id="ARBA00022679"/>
    </source>
</evidence>
<gene>
    <name evidence="9" type="primary">alaA</name>
    <name evidence="8" type="ORF">ERS852502_01946</name>
    <name evidence="9" type="ORF">RTSSTS7063_01263</name>
</gene>
<evidence type="ECO:0000313" key="9">
    <source>
        <dbReference type="EMBL" id="VUX06195.1"/>
    </source>
</evidence>
<proteinExistence type="inferred from homology"/>
<dbReference type="Gene3D" id="3.90.1150.10">
    <property type="entry name" value="Aspartate Aminotransferase, domain 1"/>
    <property type="match status" value="1"/>
</dbReference>
<evidence type="ECO:0000256" key="6">
    <source>
        <dbReference type="ARBA" id="ARBA00026106"/>
    </source>
</evidence>
<dbReference type="InterPro" id="IPR015424">
    <property type="entry name" value="PyrdxlP-dep_Trfase"/>
</dbReference>
<dbReference type="Proteomes" id="UP000078383">
    <property type="component" value="Unassembled WGS sequence"/>
</dbReference>
<dbReference type="InterPro" id="IPR010982">
    <property type="entry name" value="Lambda_DNA-bd_dom_sf"/>
</dbReference>
<dbReference type="Gene3D" id="3.40.640.10">
    <property type="entry name" value="Type I PLP-dependent aspartate aminotransferase-like (Major domain)"/>
    <property type="match status" value="1"/>
</dbReference>
<dbReference type="SMART" id="SM00530">
    <property type="entry name" value="HTH_XRE"/>
    <property type="match status" value="1"/>
</dbReference>
<protein>
    <recommendedName>
        <fullName evidence="6">alanine transaminase</fullName>
        <ecNumber evidence="6">2.6.1.2</ecNumber>
    </recommendedName>
</protein>
<organism evidence="8 10">
    <name type="scientific">[Ruminococcus] torques</name>
    <dbReference type="NCBI Taxonomy" id="33039"/>
    <lineage>
        <taxon>Bacteria</taxon>
        <taxon>Bacillati</taxon>
        <taxon>Bacillota</taxon>
        <taxon>Clostridia</taxon>
        <taxon>Lachnospirales</taxon>
        <taxon>Lachnospiraceae</taxon>
        <taxon>Mediterraneibacter</taxon>
    </lineage>
</organism>
<keyword evidence="11" id="KW-1185">Reference proteome</keyword>
<keyword evidence="4 8" id="KW-0808">Transferase</keyword>
<dbReference type="PANTHER" id="PTHR43488">
    <property type="entry name" value="GLUTAMATE-PYRUVATE AMINOTRANSFERASE ALAA"/>
    <property type="match status" value="1"/>
</dbReference>
<dbReference type="Pfam" id="PF00155">
    <property type="entry name" value="Aminotran_1_2"/>
    <property type="match status" value="1"/>
</dbReference>
<name>A0A174ZQ61_9FIRM</name>
<dbReference type="PANTHER" id="PTHR43488:SF2">
    <property type="entry name" value="GLUTAMATE-PYRUVATE AMINOTRANSFERASE ALAA"/>
    <property type="match status" value="1"/>
</dbReference>
<accession>A0A174ZQ61</accession>
<dbReference type="RefSeq" id="WP_015529034.1">
    <property type="nucleotide sequence ID" value="NZ_CABHNA010000049.1"/>
</dbReference>
<comment type="cofactor">
    <cofactor evidence="1">
        <name>pyridoxal 5'-phosphate</name>
        <dbReference type="ChEBI" id="CHEBI:597326"/>
    </cofactor>
</comment>
<reference evidence="8 10" key="1">
    <citation type="submission" date="2015-09" db="EMBL/GenBank/DDBJ databases">
        <authorList>
            <consortium name="Pathogen Informatics"/>
        </authorList>
    </citation>
    <scope>NUCLEOTIDE SEQUENCE [LARGE SCALE GENOMIC DNA]</scope>
    <source>
        <strain evidence="8 10">2789STDY5834889</strain>
    </source>
</reference>
<dbReference type="EMBL" id="CABHNA010000049">
    <property type="protein sequence ID" value="VUX06195.1"/>
    <property type="molecule type" value="Genomic_DNA"/>
</dbReference>
<dbReference type="SUPFAM" id="SSF53383">
    <property type="entry name" value="PLP-dependent transferases"/>
    <property type="match status" value="1"/>
</dbReference>
<dbReference type="EC" id="2.6.1.2" evidence="6"/>
<evidence type="ECO:0000256" key="3">
    <source>
        <dbReference type="ARBA" id="ARBA00022576"/>
    </source>
</evidence>
<dbReference type="GO" id="GO:0004021">
    <property type="term" value="F:L-alanine:2-oxoglutarate aminotransferase activity"/>
    <property type="evidence" value="ECO:0007669"/>
    <property type="project" value="UniProtKB-EC"/>
</dbReference>
<dbReference type="InterPro" id="IPR015422">
    <property type="entry name" value="PyrdxlP-dep_Trfase_small"/>
</dbReference>
<dbReference type="InterPro" id="IPR015421">
    <property type="entry name" value="PyrdxlP-dep_Trfase_major"/>
</dbReference>
<dbReference type="Proteomes" id="UP000363661">
    <property type="component" value="Unassembled WGS sequence"/>
</dbReference>
<dbReference type="SUPFAM" id="SSF47413">
    <property type="entry name" value="lambda repressor-like DNA-binding domains"/>
    <property type="match status" value="1"/>
</dbReference>
<keyword evidence="3 8" id="KW-0032">Aminotransferase</keyword>
<feature type="domain" description="HTH cro/C1-type" evidence="7">
    <location>
        <begin position="8"/>
        <end position="67"/>
    </location>
</feature>
<dbReference type="InterPro" id="IPR001387">
    <property type="entry name" value="Cro/C1-type_HTH"/>
</dbReference>
<dbReference type="GO" id="GO:0030170">
    <property type="term" value="F:pyridoxal phosphate binding"/>
    <property type="evidence" value="ECO:0007669"/>
    <property type="project" value="InterPro"/>
</dbReference>
<dbReference type="OrthoDB" id="9802328at2"/>
<dbReference type="AlphaFoldDB" id="A0A174ZQ61"/>
<evidence type="ECO:0000313" key="11">
    <source>
        <dbReference type="Proteomes" id="UP000363661"/>
    </source>
</evidence>
<dbReference type="Gene3D" id="1.10.260.40">
    <property type="entry name" value="lambda repressor-like DNA-binding domains"/>
    <property type="match status" value="1"/>
</dbReference>
<sequence length="498" mass="55877">METFADRLKAAMNEQGLKQVDLVRLAQQKGIKLGKSHVSQYVSGKTIPRTDILHFLADALQVDPDWLNNNNDNDSTLSDVDKIQTSADNSGGMKVREFKKSSKLNNVLYDVRGPVVDEAARMEEMGTHVLKLNIGNPAPFGFRTPDEVIYDMSRQLSDCEGYSASAGLFSARKAIMQYAQLKHLPNVTMSDIYTGNGVSELINLTMSALLDTGDEILIPSPDYPLWTACATLAGGKPVHYICDEQSDWYPDIEDMRKKINDRTKAIVIINPNNPTGALYPKEVLQQIVDLAREHQLIIFSDEIYDRLVMDGKEHVSIASLAPDLFCVTFSGLSKSHMIAGFRIGWMILSGNKNIARDYIEGIKMLSNMRLCSNVPAQSIVQTALGGHQSVNDYIVPGGRIYEQREYVYKALTDIPGISAVKPQAAFYMFPKIDTKKFNIVNDEKFALDLLRDKKILIVQGSGFNWHQPDHFRVVYLPRIEVLKEAVGKIGEFLQYYRQ</sequence>